<protein>
    <submittedName>
        <fullName evidence="16">Uncharacterized protein</fullName>
    </submittedName>
</protein>
<reference evidence="16 17" key="1">
    <citation type="submission" date="2017-09" db="EMBL/GenBank/DDBJ databases">
        <authorList>
            <consortium name="International Durum Wheat Genome Sequencing Consortium (IDWGSC)"/>
            <person name="Milanesi L."/>
        </authorList>
    </citation>
    <scope>NUCLEOTIDE SEQUENCE [LARGE SCALE GENOMIC DNA]</scope>
    <source>
        <strain evidence="17">cv. Svevo</strain>
    </source>
</reference>
<feature type="domain" description="Protein kinase" evidence="13">
    <location>
        <begin position="197"/>
        <end position="535"/>
    </location>
</feature>
<dbReference type="PANTHER" id="PTHR43394">
    <property type="entry name" value="ATP-DEPENDENT PERMEASE MDL1, MITOCHONDRIAL"/>
    <property type="match status" value="1"/>
</dbReference>
<evidence type="ECO:0000259" key="14">
    <source>
        <dbReference type="PROSITE" id="PS50893"/>
    </source>
</evidence>
<evidence type="ECO:0000256" key="3">
    <source>
        <dbReference type="ARBA" id="ARBA00022448"/>
    </source>
</evidence>
<dbReference type="SMART" id="SM00220">
    <property type="entry name" value="S_TKc"/>
    <property type="match status" value="1"/>
</dbReference>
<dbReference type="InterPro" id="IPR003439">
    <property type="entry name" value="ABC_transporter-like_ATP-bd"/>
</dbReference>
<dbReference type="PANTHER" id="PTHR43394:SF1">
    <property type="entry name" value="ATP-BINDING CASSETTE SUB-FAMILY B MEMBER 10, MITOCHONDRIAL"/>
    <property type="match status" value="1"/>
</dbReference>
<dbReference type="InterPro" id="IPR011527">
    <property type="entry name" value="ABC1_TM_dom"/>
</dbReference>
<keyword evidence="4" id="KW-0926">Vacuole</keyword>
<feature type="compositionally biased region" description="Polar residues" evidence="11">
    <location>
        <begin position="115"/>
        <end position="131"/>
    </location>
</feature>
<evidence type="ECO:0000256" key="10">
    <source>
        <dbReference type="PROSITE-ProRule" id="PRU10141"/>
    </source>
</evidence>
<dbReference type="PROSITE" id="PS00107">
    <property type="entry name" value="PROTEIN_KINASE_ATP"/>
    <property type="match status" value="1"/>
</dbReference>
<feature type="domain" description="ABC transmembrane type-1" evidence="15">
    <location>
        <begin position="917"/>
        <end position="1186"/>
    </location>
</feature>
<dbReference type="GO" id="GO:0005774">
    <property type="term" value="C:vacuolar membrane"/>
    <property type="evidence" value="ECO:0007669"/>
    <property type="project" value="UniProtKB-SubCell"/>
</dbReference>
<dbReference type="InterPro" id="IPR011009">
    <property type="entry name" value="Kinase-like_dom_sf"/>
</dbReference>
<dbReference type="Gene3D" id="1.20.1560.10">
    <property type="entry name" value="ABC transporter type 1, transmembrane domain"/>
    <property type="match status" value="1"/>
</dbReference>
<dbReference type="InterPro" id="IPR017441">
    <property type="entry name" value="Protein_kinase_ATP_BS"/>
</dbReference>
<feature type="binding site" evidence="10">
    <location>
        <position position="226"/>
    </location>
    <ligand>
        <name>ATP</name>
        <dbReference type="ChEBI" id="CHEBI:30616"/>
    </ligand>
</feature>
<feature type="region of interest" description="Disordered" evidence="11">
    <location>
        <begin position="1"/>
        <end position="77"/>
    </location>
</feature>
<feature type="compositionally biased region" description="Acidic residues" evidence="11">
    <location>
        <begin position="65"/>
        <end position="77"/>
    </location>
</feature>
<feature type="transmembrane region" description="Helical" evidence="12">
    <location>
        <begin position="964"/>
        <end position="985"/>
    </location>
</feature>
<evidence type="ECO:0000256" key="4">
    <source>
        <dbReference type="ARBA" id="ARBA00022554"/>
    </source>
</evidence>
<dbReference type="InterPro" id="IPR039421">
    <property type="entry name" value="Type_1_exporter"/>
</dbReference>
<evidence type="ECO:0000256" key="1">
    <source>
        <dbReference type="ARBA" id="ARBA00004128"/>
    </source>
</evidence>
<feature type="compositionally biased region" description="Low complexity" evidence="11">
    <location>
        <begin position="132"/>
        <end position="143"/>
    </location>
</feature>
<keyword evidence="9 12" id="KW-0472">Membrane</keyword>
<dbReference type="PROSITE" id="PS50929">
    <property type="entry name" value="ABC_TM1F"/>
    <property type="match status" value="1"/>
</dbReference>
<dbReference type="Gene3D" id="3.30.200.20">
    <property type="entry name" value="Phosphorylase Kinase, domain 1"/>
    <property type="match status" value="1"/>
</dbReference>
<dbReference type="InterPro" id="IPR000719">
    <property type="entry name" value="Prot_kinase_dom"/>
</dbReference>
<comment type="similarity">
    <text evidence="2">Belongs to the ABC transporter superfamily. ABCB family. Multidrug resistance exporter (TC 3.A.1.201) subfamily.</text>
</comment>
<dbReference type="Gene3D" id="1.10.510.10">
    <property type="entry name" value="Transferase(Phosphotransferase) domain 1"/>
    <property type="match status" value="1"/>
</dbReference>
<dbReference type="SMART" id="SM00382">
    <property type="entry name" value="AAA"/>
    <property type="match status" value="1"/>
</dbReference>
<evidence type="ECO:0000256" key="7">
    <source>
        <dbReference type="ARBA" id="ARBA00022840"/>
    </source>
</evidence>
<evidence type="ECO:0000313" key="17">
    <source>
        <dbReference type="Proteomes" id="UP000324705"/>
    </source>
</evidence>
<feature type="region of interest" description="Disordered" evidence="11">
    <location>
        <begin position="782"/>
        <end position="802"/>
    </location>
</feature>
<evidence type="ECO:0000313" key="16">
    <source>
        <dbReference type="EMBL" id="VAI22063.1"/>
    </source>
</evidence>
<dbReference type="GO" id="GO:0010044">
    <property type="term" value="P:response to aluminum ion"/>
    <property type="evidence" value="ECO:0007669"/>
    <property type="project" value="UniProtKB-ARBA"/>
</dbReference>
<dbReference type="InterPro" id="IPR036640">
    <property type="entry name" value="ABC1_TM_sf"/>
</dbReference>
<evidence type="ECO:0000256" key="11">
    <source>
        <dbReference type="SAM" id="MobiDB-lite"/>
    </source>
</evidence>
<evidence type="ECO:0000259" key="13">
    <source>
        <dbReference type="PROSITE" id="PS50011"/>
    </source>
</evidence>
<feature type="region of interest" description="Disordered" evidence="11">
    <location>
        <begin position="92"/>
        <end position="194"/>
    </location>
</feature>
<sequence>MAFSPRSPWSRSKKPDIYSTVVVHDDEDDARGGGAARAEDDDDDDPSALPPLLQRLPKDFGGASFDDDDDPYSSDLDDASLSATVVIKRTFIRHSGGPPSPRESVSGTFIRHTRGSSSPHESFSGTFIHHTSSASSPRDSASGAGAGFGSSFITPSSGQAEEDRQPSLLMQQQQSRRKASMSSLPDSVTREDPSTKYELLHELGKGSYGAVYKARDLRTQELVAVKIISLTEGTQKAPWLDAAGSRRYTECWLELKIQGKRPRSQENERTPANLKNGREQQTCKTRGGCGASLLGAHIEEGYEDIRGEIEMLQQCSHPNVVRYFGSYQGEEYLWIVMEYCGGGSVADLIGITEEPLDEPQIAYICRETLKGLAYLHTIFKVHRDIKGGNILLTEQGEVKLGDFGVAAQLTRTMSKRNTFIGTPHWMAPEVIQESRYDGKVTSPSLPPSSLSQSNISGAVDVWALGVSAIEMAEGMPPRSTVHPMRVIFMISSEPAPMLEDKEKWSLLFHDFIAKCLTKDARLRPPAIEMLKHKFIEKCNTGASKMLAKIKEAKIIRETAVQNQLPDSDDAMDATVRINEDYGETVPTNSQSTHETKNDGSGGDFGTMIVHPEDGDEAAESSIFPRAEFIPGLGSINSFTHDPKRAELISKFWAESTAESDASKERDLYGLPDIQEPKTMPRSTGTVKHHKGVEGTVLRHDITASPGVASTMNKLSSSPSRKAFSVQDKLWSIYAAGNTVPIPFLKAIDISPLALVSDSVAGNGPAGSSTTDALEAVRELFSGDGQAKKGRKGQNEAPLPPGVHDRLTTSPTLMNLAQALAYHKTCYEDMPLQDSQATEEQQTIQNLCDTLRTILSQNLTQYRMRTNRCKEEEEKLRLAHKETSRILSDLEEGSNVQAANVGFCRVIKLAKHDAGKLVFATVALLVASLSNLLVPKYGGKIIDIVSRDVQRPEDKAQALADVNGTILYIVLIVVTGSVCTALRAWLFNSASERVVARLRQDLFSHLEIAFFDVTRTGELLSRLSEDTQIIKNAATTNLSEALRNLTTTAIGLGFMFSTSWKLTLLALVIVPVISVAVRKFGRFLRELSHQTQAAAAVASSIAEESFGAIRTVRAFAQEPHEISRYGGKVNETLKLGLKQAKVVGLFSGGLNAASTLSVVVVVIYGANLTINGYMTTGSLTSFILYSLTGLYTTVMKASGASRRVFQLLDRVSSMTNTGDKCPKIENEGEVELDDVWFAYPSRPSHMILKGITLKLAPGSKVALVGPSGGGKTTIANLIERFYDPLKGRILLNGVPLVEISHQYLHQKVSIVSQEPTLFNCSIEENIAYGLEGKASSADVENAAKMANAHDFICSFPDQYKTVVGERGIRLSGGQKQRVAIARALLMNPRVLLLDEATSALDAESEYLVQDAMDSLMKGRTVLVIAHRLSTVKSADTVAVISEGQIVERGTHDELLERDGIYTALVKRQLQLPKFEGTANGTAEIEPSSNGQ</sequence>
<name>A0A9R0U0X2_TRITD</name>
<keyword evidence="8 12" id="KW-1133">Transmembrane helix</keyword>
<gene>
    <name evidence="16" type="ORF">TRITD_5Av1G205000</name>
</gene>
<evidence type="ECO:0000256" key="2">
    <source>
        <dbReference type="ARBA" id="ARBA00007577"/>
    </source>
</evidence>
<dbReference type="InterPro" id="IPR017871">
    <property type="entry name" value="ABC_transporter-like_CS"/>
</dbReference>
<comment type="subcellular location">
    <subcellularLocation>
        <location evidence="1">Vacuole membrane</location>
        <topology evidence="1">Multi-pass membrane protein</topology>
    </subcellularLocation>
</comment>
<dbReference type="PROSITE" id="PS50011">
    <property type="entry name" value="PROTEIN_KINASE_DOM"/>
    <property type="match status" value="1"/>
</dbReference>
<dbReference type="EMBL" id="LT934119">
    <property type="protein sequence ID" value="VAI22063.1"/>
    <property type="molecule type" value="Genomic_DNA"/>
</dbReference>
<keyword evidence="7 10" id="KW-0067">ATP-binding</keyword>
<dbReference type="InterPro" id="IPR027417">
    <property type="entry name" value="P-loop_NTPase"/>
</dbReference>
<feature type="transmembrane region" description="Helical" evidence="12">
    <location>
        <begin position="1171"/>
        <end position="1193"/>
    </location>
</feature>
<dbReference type="GO" id="GO:0005743">
    <property type="term" value="C:mitochondrial inner membrane"/>
    <property type="evidence" value="ECO:0007669"/>
    <property type="project" value="TreeGrafter"/>
</dbReference>
<feature type="region of interest" description="Disordered" evidence="11">
    <location>
        <begin position="260"/>
        <end position="281"/>
    </location>
</feature>
<dbReference type="Gramene" id="TRITD5Av1G205000.3">
    <property type="protein sequence ID" value="TRITD5Av1G205000.3"/>
    <property type="gene ID" value="TRITD5Av1G205000"/>
</dbReference>
<evidence type="ECO:0000256" key="6">
    <source>
        <dbReference type="ARBA" id="ARBA00022741"/>
    </source>
</evidence>
<dbReference type="PROSITE" id="PS50893">
    <property type="entry name" value="ABC_TRANSPORTER_2"/>
    <property type="match status" value="1"/>
</dbReference>
<dbReference type="CDD" id="cd18780">
    <property type="entry name" value="ABC_6TM_AtABCB27_like"/>
    <property type="match status" value="1"/>
</dbReference>
<dbReference type="Gene3D" id="3.40.50.300">
    <property type="entry name" value="P-loop containing nucleotide triphosphate hydrolases"/>
    <property type="match status" value="1"/>
</dbReference>
<dbReference type="SUPFAM" id="SSF52540">
    <property type="entry name" value="P-loop containing nucleoside triphosphate hydrolases"/>
    <property type="match status" value="1"/>
</dbReference>
<dbReference type="CDD" id="cd03249">
    <property type="entry name" value="ABC_MTABC3_MDL1_MDL2"/>
    <property type="match status" value="1"/>
</dbReference>
<accession>A0A9R0U0X2</accession>
<dbReference type="Pfam" id="PF00005">
    <property type="entry name" value="ABC_tran"/>
    <property type="match status" value="1"/>
</dbReference>
<organism evidence="16 17">
    <name type="scientific">Triticum turgidum subsp. durum</name>
    <name type="common">Durum wheat</name>
    <name type="synonym">Triticum durum</name>
    <dbReference type="NCBI Taxonomy" id="4567"/>
    <lineage>
        <taxon>Eukaryota</taxon>
        <taxon>Viridiplantae</taxon>
        <taxon>Streptophyta</taxon>
        <taxon>Embryophyta</taxon>
        <taxon>Tracheophyta</taxon>
        <taxon>Spermatophyta</taxon>
        <taxon>Magnoliopsida</taxon>
        <taxon>Liliopsida</taxon>
        <taxon>Poales</taxon>
        <taxon>Poaceae</taxon>
        <taxon>BOP clade</taxon>
        <taxon>Pooideae</taxon>
        <taxon>Triticodae</taxon>
        <taxon>Triticeae</taxon>
        <taxon>Triticinae</taxon>
        <taxon>Triticum</taxon>
    </lineage>
</organism>
<dbReference type="GO" id="GO:0090374">
    <property type="term" value="P:oligopeptide export from mitochondrion"/>
    <property type="evidence" value="ECO:0007669"/>
    <property type="project" value="TreeGrafter"/>
</dbReference>
<keyword evidence="5 12" id="KW-0812">Transmembrane</keyword>
<feature type="compositionally biased region" description="Low complexity" evidence="11">
    <location>
        <begin position="1"/>
        <end position="10"/>
    </location>
</feature>
<dbReference type="GO" id="GO:0004672">
    <property type="term" value="F:protein kinase activity"/>
    <property type="evidence" value="ECO:0007669"/>
    <property type="project" value="InterPro"/>
</dbReference>
<feature type="domain" description="ABC transporter" evidence="14">
    <location>
        <begin position="1229"/>
        <end position="1466"/>
    </location>
</feature>
<dbReference type="GO" id="GO:0015421">
    <property type="term" value="F:ABC-type oligopeptide transporter activity"/>
    <property type="evidence" value="ECO:0007669"/>
    <property type="project" value="TreeGrafter"/>
</dbReference>
<evidence type="ECO:0000256" key="8">
    <source>
        <dbReference type="ARBA" id="ARBA00022989"/>
    </source>
</evidence>
<feature type="transmembrane region" description="Helical" evidence="12">
    <location>
        <begin position="1059"/>
        <end position="1076"/>
    </location>
</feature>
<keyword evidence="6 10" id="KW-0547">Nucleotide-binding</keyword>
<dbReference type="GO" id="GO:0005524">
    <property type="term" value="F:ATP binding"/>
    <property type="evidence" value="ECO:0007669"/>
    <property type="project" value="UniProtKB-UniRule"/>
</dbReference>
<dbReference type="SUPFAM" id="SSF90123">
    <property type="entry name" value="ABC transporter transmembrane region"/>
    <property type="match status" value="1"/>
</dbReference>
<keyword evidence="3" id="KW-0813">Transport</keyword>
<dbReference type="InterPro" id="IPR003593">
    <property type="entry name" value="AAA+_ATPase"/>
</dbReference>
<feature type="transmembrane region" description="Helical" evidence="12">
    <location>
        <begin position="1141"/>
        <end position="1165"/>
    </location>
</feature>
<evidence type="ECO:0000259" key="15">
    <source>
        <dbReference type="PROSITE" id="PS50929"/>
    </source>
</evidence>
<proteinExistence type="inferred from homology"/>
<dbReference type="SUPFAM" id="SSF56112">
    <property type="entry name" value="Protein kinase-like (PK-like)"/>
    <property type="match status" value="1"/>
</dbReference>
<feature type="region of interest" description="Disordered" evidence="11">
    <location>
        <begin position="582"/>
        <end position="604"/>
    </location>
</feature>
<keyword evidence="17" id="KW-1185">Reference proteome</keyword>
<dbReference type="GO" id="GO:0016887">
    <property type="term" value="F:ATP hydrolysis activity"/>
    <property type="evidence" value="ECO:0007669"/>
    <property type="project" value="InterPro"/>
</dbReference>
<dbReference type="PROSITE" id="PS00211">
    <property type="entry name" value="ABC_TRANSPORTER_1"/>
    <property type="match status" value="1"/>
</dbReference>
<evidence type="ECO:0000256" key="5">
    <source>
        <dbReference type="ARBA" id="ARBA00022692"/>
    </source>
</evidence>
<dbReference type="Pfam" id="PF00664">
    <property type="entry name" value="ABC_membrane"/>
    <property type="match status" value="1"/>
</dbReference>
<feature type="compositionally biased region" description="Polar residues" evidence="11">
    <location>
        <begin position="168"/>
        <end position="186"/>
    </location>
</feature>
<dbReference type="FunFam" id="3.40.50.300:FF:000836">
    <property type="entry name" value="ABC transporter B family member 25"/>
    <property type="match status" value="1"/>
</dbReference>
<evidence type="ECO:0000256" key="9">
    <source>
        <dbReference type="ARBA" id="ARBA00023136"/>
    </source>
</evidence>
<dbReference type="Proteomes" id="UP000324705">
    <property type="component" value="Chromosome 5A"/>
</dbReference>
<dbReference type="Pfam" id="PF00069">
    <property type="entry name" value="Pkinase"/>
    <property type="match status" value="1"/>
</dbReference>
<dbReference type="FunFam" id="1.20.1560.10:FF:000058">
    <property type="entry name" value="ABC transporter B family member 25"/>
    <property type="match status" value="1"/>
</dbReference>
<evidence type="ECO:0000256" key="12">
    <source>
        <dbReference type="SAM" id="Phobius"/>
    </source>
</evidence>